<dbReference type="AlphaFoldDB" id="A0A6J2UAC7"/>
<accession>A0A6J2UAC7</accession>
<dbReference type="InterPro" id="IPR032675">
    <property type="entry name" value="LRR_dom_sf"/>
</dbReference>
<evidence type="ECO:0000313" key="3">
    <source>
        <dbReference type="RefSeq" id="XP_030384965.1"/>
    </source>
</evidence>
<dbReference type="SUPFAM" id="SSF52047">
    <property type="entry name" value="RNI-like"/>
    <property type="match status" value="1"/>
</dbReference>
<protein>
    <submittedName>
        <fullName evidence="3">Uncharacterized protein LOC115632112</fullName>
    </submittedName>
</protein>
<dbReference type="InterPro" id="IPR001810">
    <property type="entry name" value="F-box_dom"/>
</dbReference>
<dbReference type="GeneID" id="115632112"/>
<reference evidence="3" key="1">
    <citation type="submission" date="2025-08" db="UniProtKB">
        <authorList>
            <consortium name="RefSeq"/>
        </authorList>
    </citation>
    <scope>IDENTIFICATION</scope>
    <source>
        <strain evidence="3">11010-0011.00</strain>
        <tissue evidence="3">Whole body</tissue>
    </source>
</reference>
<evidence type="ECO:0000313" key="2">
    <source>
        <dbReference type="Proteomes" id="UP000504634"/>
    </source>
</evidence>
<gene>
    <name evidence="3" type="primary">LOC115632112</name>
</gene>
<feature type="domain" description="F-box" evidence="1">
    <location>
        <begin position="6"/>
        <end position="43"/>
    </location>
</feature>
<dbReference type="Proteomes" id="UP000504634">
    <property type="component" value="Unplaced"/>
</dbReference>
<organism evidence="2 3">
    <name type="scientific">Drosophila lebanonensis</name>
    <name type="common">Fruit fly</name>
    <name type="synonym">Scaptodrosophila lebanonensis</name>
    <dbReference type="NCBI Taxonomy" id="7225"/>
    <lineage>
        <taxon>Eukaryota</taxon>
        <taxon>Metazoa</taxon>
        <taxon>Ecdysozoa</taxon>
        <taxon>Arthropoda</taxon>
        <taxon>Hexapoda</taxon>
        <taxon>Insecta</taxon>
        <taxon>Pterygota</taxon>
        <taxon>Neoptera</taxon>
        <taxon>Endopterygota</taxon>
        <taxon>Diptera</taxon>
        <taxon>Brachycera</taxon>
        <taxon>Muscomorpha</taxon>
        <taxon>Ephydroidea</taxon>
        <taxon>Drosophilidae</taxon>
        <taxon>Scaptodrosophila</taxon>
    </lineage>
</organism>
<sequence length="383" mass="43934">MAELNILDLDDLCLHSTMEYLGVNDLFHLSHTCTRFPDLAKECARNLCKNINCCVLMGISRMYYRRQIILGSKYCKQLTIYLSEFPIGDTSMLFDYVGKMDSLKNLMVMGCSHCVLMQNYFFSALKHLESLRRLYVYDSCARWLDNLCRLRNLEEVQLGFDVEVSDLVKLCQSNTNLRNLSIFRSCKGNLADLAPHCQNLKELFFYTNGGLYCTQPAHFPKLKDLSMEIFRVGNTEVGELASSFSSDDSLASVIHFDQLRATNFEEIAKIPSLKGINVHCNRDTLNCLATVPLLEIITIRNYEAAFLPSLLNICRACLQLKQLFLFGPFQVSYGFCANILEVLKSVRNPTEQKPLEVQLFCRMSMAVEDLQEFTNEYMELTHF</sequence>
<proteinExistence type="predicted"/>
<keyword evidence="2" id="KW-1185">Reference proteome</keyword>
<evidence type="ECO:0000259" key="1">
    <source>
        <dbReference type="Pfam" id="PF00646"/>
    </source>
</evidence>
<dbReference type="OrthoDB" id="7831775at2759"/>
<dbReference type="Pfam" id="PF00646">
    <property type="entry name" value="F-box"/>
    <property type="match status" value="1"/>
</dbReference>
<dbReference type="RefSeq" id="XP_030384965.1">
    <property type="nucleotide sequence ID" value="XM_030529105.1"/>
</dbReference>
<dbReference type="Gene3D" id="3.80.10.10">
    <property type="entry name" value="Ribonuclease Inhibitor"/>
    <property type="match status" value="1"/>
</dbReference>
<name>A0A6J2UAC7_DROLE</name>